<reference evidence="1 2" key="1">
    <citation type="submission" date="2016-07" db="EMBL/GenBank/DDBJ databases">
        <title>Genome and transcriptome analysis of iron-reducing fermentative bacteria Anoxybacter fermentans.</title>
        <authorList>
            <person name="Zeng X."/>
            <person name="Shao Z."/>
        </authorList>
    </citation>
    <scope>NUCLEOTIDE SEQUENCE [LARGE SCALE GENOMIC DNA]</scope>
    <source>
        <strain evidence="1 2">DY22613</strain>
    </source>
</reference>
<dbReference type="AlphaFoldDB" id="A0A3S9SXN8"/>
<protein>
    <submittedName>
        <fullName evidence="1">Uncharacterized protein</fullName>
    </submittedName>
</protein>
<keyword evidence="2" id="KW-1185">Reference proteome</keyword>
<dbReference type="EMBL" id="CP016379">
    <property type="protein sequence ID" value="AZR73059.1"/>
    <property type="molecule type" value="Genomic_DNA"/>
</dbReference>
<dbReference type="KEGG" id="aft:BBF96_06470"/>
<dbReference type="RefSeq" id="WP_127016389.1">
    <property type="nucleotide sequence ID" value="NZ_CP016379.1"/>
</dbReference>
<proteinExistence type="predicted"/>
<gene>
    <name evidence="1" type="ORF">BBF96_06470</name>
</gene>
<name>A0A3S9SXN8_9FIRM</name>
<accession>A0A3S9SXN8</accession>
<organism evidence="1 2">
    <name type="scientific">Anoxybacter fermentans</name>
    <dbReference type="NCBI Taxonomy" id="1323375"/>
    <lineage>
        <taxon>Bacteria</taxon>
        <taxon>Bacillati</taxon>
        <taxon>Bacillota</taxon>
        <taxon>Clostridia</taxon>
        <taxon>Halanaerobiales</taxon>
        <taxon>Anoxybacter</taxon>
    </lineage>
</organism>
<evidence type="ECO:0000313" key="1">
    <source>
        <dbReference type="EMBL" id="AZR73059.1"/>
    </source>
</evidence>
<dbReference type="Proteomes" id="UP000267250">
    <property type="component" value="Chromosome"/>
</dbReference>
<evidence type="ECO:0000313" key="2">
    <source>
        <dbReference type="Proteomes" id="UP000267250"/>
    </source>
</evidence>
<sequence length="116" mass="13803">MGDILLADSKDFDLEPVVLIFKENIIRQKELLIDFYMAYNNAVKMINKYLEKYRYLLLEKGGFPESIIVDIVIPHFKLVGIPIKHEVEKILNWIKERDVKKVELSYWDFVEMDIPN</sequence>